<protein>
    <submittedName>
        <fullName evidence="2">Uncharacterized protein</fullName>
    </submittedName>
</protein>
<dbReference type="Proteomes" id="UP000823775">
    <property type="component" value="Unassembled WGS sequence"/>
</dbReference>
<feature type="non-terminal residue" evidence="2">
    <location>
        <position position="1"/>
    </location>
</feature>
<accession>A0ABS8VRR8</accession>
<evidence type="ECO:0000313" key="2">
    <source>
        <dbReference type="EMBL" id="MCE0482123.1"/>
    </source>
</evidence>
<gene>
    <name evidence="2" type="ORF">HAX54_040525</name>
</gene>
<feature type="compositionally biased region" description="Acidic residues" evidence="1">
    <location>
        <begin position="23"/>
        <end position="56"/>
    </location>
</feature>
<evidence type="ECO:0000256" key="1">
    <source>
        <dbReference type="SAM" id="MobiDB-lite"/>
    </source>
</evidence>
<reference evidence="2 3" key="1">
    <citation type="journal article" date="2021" name="BMC Genomics">
        <title>Datura genome reveals duplications of psychoactive alkaloid biosynthetic genes and high mutation rate following tissue culture.</title>
        <authorList>
            <person name="Rajewski A."/>
            <person name="Carter-House D."/>
            <person name="Stajich J."/>
            <person name="Litt A."/>
        </authorList>
    </citation>
    <scope>NUCLEOTIDE SEQUENCE [LARGE SCALE GENOMIC DNA]</scope>
    <source>
        <strain evidence="2">AR-01</strain>
    </source>
</reference>
<feature type="compositionally biased region" description="Basic and acidic residues" evidence="1">
    <location>
        <begin position="57"/>
        <end position="73"/>
    </location>
</feature>
<feature type="compositionally biased region" description="Low complexity" evidence="1">
    <location>
        <begin position="1"/>
        <end position="18"/>
    </location>
</feature>
<evidence type="ECO:0000313" key="3">
    <source>
        <dbReference type="Proteomes" id="UP000823775"/>
    </source>
</evidence>
<organism evidence="2 3">
    <name type="scientific">Datura stramonium</name>
    <name type="common">Jimsonweed</name>
    <name type="synonym">Common thornapple</name>
    <dbReference type="NCBI Taxonomy" id="4076"/>
    <lineage>
        <taxon>Eukaryota</taxon>
        <taxon>Viridiplantae</taxon>
        <taxon>Streptophyta</taxon>
        <taxon>Embryophyta</taxon>
        <taxon>Tracheophyta</taxon>
        <taxon>Spermatophyta</taxon>
        <taxon>Magnoliopsida</taxon>
        <taxon>eudicotyledons</taxon>
        <taxon>Gunneridae</taxon>
        <taxon>Pentapetalae</taxon>
        <taxon>asterids</taxon>
        <taxon>lamiids</taxon>
        <taxon>Solanales</taxon>
        <taxon>Solanaceae</taxon>
        <taxon>Solanoideae</taxon>
        <taxon>Datureae</taxon>
        <taxon>Datura</taxon>
    </lineage>
</organism>
<sequence length="103" mass="11108">GKIPSPGSSSGYFSISQSVNGGEEAESDGEDPLADYVEDDNDDAKESGDDDTEAEELGDKKSVAEKSGKKVENSDPATTLEARSKRWFVQGFSRCVLFWAHSQ</sequence>
<keyword evidence="3" id="KW-1185">Reference proteome</keyword>
<name>A0ABS8VRR8_DATST</name>
<proteinExistence type="predicted"/>
<comment type="caution">
    <text evidence="2">The sequence shown here is derived from an EMBL/GenBank/DDBJ whole genome shotgun (WGS) entry which is preliminary data.</text>
</comment>
<feature type="region of interest" description="Disordered" evidence="1">
    <location>
        <begin position="1"/>
        <end position="78"/>
    </location>
</feature>
<dbReference type="EMBL" id="JACEIK010005738">
    <property type="protein sequence ID" value="MCE0482123.1"/>
    <property type="molecule type" value="Genomic_DNA"/>
</dbReference>